<dbReference type="InterPro" id="IPR000999">
    <property type="entry name" value="RNase_III_dom"/>
</dbReference>
<dbReference type="GO" id="GO:0006369">
    <property type="term" value="P:termination of RNA polymerase II transcription"/>
    <property type="evidence" value="ECO:0007669"/>
    <property type="project" value="TreeGrafter"/>
</dbReference>
<dbReference type="GO" id="GO:0003723">
    <property type="term" value="F:RNA binding"/>
    <property type="evidence" value="ECO:0007669"/>
    <property type="project" value="UniProtKB-KW"/>
</dbReference>
<dbReference type="GO" id="GO:0006364">
    <property type="term" value="P:rRNA processing"/>
    <property type="evidence" value="ECO:0007669"/>
    <property type="project" value="TreeGrafter"/>
</dbReference>
<dbReference type="InterPro" id="IPR036389">
    <property type="entry name" value="RNase_III_sf"/>
</dbReference>
<dbReference type="GO" id="GO:0005654">
    <property type="term" value="C:nucleoplasm"/>
    <property type="evidence" value="ECO:0007669"/>
    <property type="project" value="TreeGrafter"/>
</dbReference>
<evidence type="ECO:0000256" key="2">
    <source>
        <dbReference type="SAM" id="MobiDB-lite"/>
    </source>
</evidence>
<sequence>MAKRSHSEFADPGGDGEHSSKKKVKVPDALSQISERADDLIECLQALKSQNAGKANQALIQRLARMSNELLPSFKALGKAQDEKIAEEDGPLPKSEAPEKHRQEPEVPVLTPWSPSEIAENIPPIPAVLDPALEKASFTHAGVIAKHGERSYEQLEWLGDAYLYLMSTAYIYLTFPHLPHGEMCHIREVLVRNATLGDYAKHYGFDKRAIFPAEYDLDGRKGGTKVNAKERAKVLGDIFEAHVAAIILGDPVAGVSRTASWMKALWSTTIHEYIRKRTQPQPPLITPVMASASSSMTPVPVASTSSPAVDFTTGKAKEKLSAELALLKPRVQIEYRTIDESRKNRDPLTKLPLFTQGAFLVGYGEPDVRLGVGTAKKKAEANEKAAENALGNKKLIGVYKEKKRLAMDKQRAQEEAAKSLGL</sequence>
<dbReference type="GO" id="GO:0004525">
    <property type="term" value="F:ribonuclease III activity"/>
    <property type="evidence" value="ECO:0007669"/>
    <property type="project" value="InterPro"/>
</dbReference>
<dbReference type="AlphaFoldDB" id="A0A194VES2"/>
<dbReference type="Gene3D" id="3.30.160.20">
    <property type="match status" value="1"/>
</dbReference>
<evidence type="ECO:0000256" key="1">
    <source>
        <dbReference type="ARBA" id="ARBA00022884"/>
    </source>
</evidence>
<dbReference type="Proteomes" id="UP000078576">
    <property type="component" value="Unassembled WGS sequence"/>
</dbReference>
<name>A0A194VES2_CYTMA</name>
<evidence type="ECO:0000259" key="3">
    <source>
        <dbReference type="PROSITE" id="PS50142"/>
    </source>
</evidence>
<keyword evidence="1" id="KW-0694">RNA-binding</keyword>
<feature type="region of interest" description="Disordered" evidence="2">
    <location>
        <begin position="81"/>
        <end position="107"/>
    </location>
</feature>
<reference evidence="5" key="1">
    <citation type="submission" date="2014-12" db="EMBL/GenBank/DDBJ databases">
        <title>Genome Sequence of Valsa Canker Pathogens Uncovers a Specific Adaption of Colonization on Woody Bark.</title>
        <authorList>
            <person name="Yin Z."/>
            <person name="Liu H."/>
            <person name="Gao X."/>
            <person name="Li Z."/>
            <person name="Song N."/>
            <person name="Ke X."/>
            <person name="Dai Q."/>
            <person name="Wu Y."/>
            <person name="Sun Y."/>
            <person name="Xu J.-R."/>
            <person name="Kang Z.K."/>
            <person name="Wang L."/>
            <person name="Huang L."/>
        </authorList>
    </citation>
    <scope>NUCLEOTIDE SEQUENCE [LARGE SCALE GENOMIC DNA]</scope>
    <source>
        <strain evidence="5">SXYL134</strain>
    </source>
</reference>
<organism evidence="4 5">
    <name type="scientific">Cytospora mali</name>
    <name type="common">Apple Valsa canker fungus</name>
    <name type="synonym">Valsa mali</name>
    <dbReference type="NCBI Taxonomy" id="578113"/>
    <lineage>
        <taxon>Eukaryota</taxon>
        <taxon>Fungi</taxon>
        <taxon>Dikarya</taxon>
        <taxon>Ascomycota</taxon>
        <taxon>Pezizomycotina</taxon>
        <taxon>Sordariomycetes</taxon>
        <taxon>Sordariomycetidae</taxon>
        <taxon>Diaporthales</taxon>
        <taxon>Cytosporaceae</taxon>
        <taxon>Cytospora</taxon>
    </lineage>
</organism>
<dbReference type="SMART" id="SM00535">
    <property type="entry name" value="RIBOc"/>
    <property type="match status" value="1"/>
</dbReference>
<dbReference type="SUPFAM" id="SSF54768">
    <property type="entry name" value="dsRNA-binding domain-like"/>
    <property type="match status" value="1"/>
</dbReference>
<dbReference type="PANTHER" id="PTHR11207:SF0">
    <property type="entry name" value="RIBONUCLEASE 3"/>
    <property type="match status" value="1"/>
</dbReference>
<accession>A0A194VES2</accession>
<dbReference type="STRING" id="694573.A0A194VES2"/>
<dbReference type="EMBL" id="KN714810">
    <property type="protein sequence ID" value="KUI62374.1"/>
    <property type="molecule type" value="Genomic_DNA"/>
</dbReference>
<feature type="region of interest" description="Disordered" evidence="2">
    <location>
        <begin position="1"/>
        <end position="29"/>
    </location>
</feature>
<dbReference type="CDD" id="cd00593">
    <property type="entry name" value="RIBOc"/>
    <property type="match status" value="1"/>
</dbReference>
<feature type="domain" description="RNase III" evidence="3">
    <location>
        <begin position="115"/>
        <end position="251"/>
    </location>
</feature>
<dbReference type="PANTHER" id="PTHR11207">
    <property type="entry name" value="RIBONUCLEASE III"/>
    <property type="match status" value="1"/>
</dbReference>
<dbReference type="OrthoDB" id="2392202at2759"/>
<protein>
    <submittedName>
        <fullName evidence="4">Ribonuclease 3</fullName>
    </submittedName>
</protein>
<feature type="compositionally biased region" description="Basic and acidic residues" evidence="2">
    <location>
        <begin position="96"/>
        <end position="105"/>
    </location>
</feature>
<gene>
    <name evidence="4" type="ORF">VP1G_09501</name>
</gene>
<evidence type="ECO:0000313" key="4">
    <source>
        <dbReference type="EMBL" id="KUI62374.1"/>
    </source>
</evidence>
<proteinExistence type="predicted"/>
<dbReference type="SUPFAM" id="SSF69065">
    <property type="entry name" value="RNase III domain-like"/>
    <property type="match status" value="1"/>
</dbReference>
<dbReference type="PROSITE" id="PS50142">
    <property type="entry name" value="RNASE_3_2"/>
    <property type="match status" value="1"/>
</dbReference>
<dbReference type="PROSITE" id="PS00517">
    <property type="entry name" value="RNASE_3_1"/>
    <property type="match status" value="1"/>
</dbReference>
<dbReference type="Gene3D" id="1.10.1520.10">
    <property type="entry name" value="Ribonuclease III domain"/>
    <property type="match status" value="1"/>
</dbReference>
<keyword evidence="5" id="KW-1185">Reference proteome</keyword>
<dbReference type="GO" id="GO:0034475">
    <property type="term" value="P:U4 snRNA 3'-end processing"/>
    <property type="evidence" value="ECO:0007669"/>
    <property type="project" value="TreeGrafter"/>
</dbReference>
<dbReference type="Pfam" id="PF00636">
    <property type="entry name" value="Ribonuclease_3"/>
    <property type="match status" value="1"/>
</dbReference>
<evidence type="ECO:0000313" key="5">
    <source>
        <dbReference type="Proteomes" id="UP000078576"/>
    </source>
</evidence>
<feature type="compositionally biased region" description="Basic and acidic residues" evidence="2">
    <location>
        <begin position="1"/>
        <end position="19"/>
    </location>
</feature>